<keyword evidence="1" id="KW-1133">Transmembrane helix</keyword>
<evidence type="ECO:0000313" key="3">
    <source>
        <dbReference type="Proteomes" id="UP000663419"/>
    </source>
</evidence>
<sequence length="66" mass="7371">MSWATDNGVDCGGWMTTGKQTAGGLSRVFVFVFFCFFPFSFACMMFFRLSSCASMSISHFTSRCFS</sequence>
<dbReference type="AlphaFoldDB" id="A0A8A1LRE1"/>
<gene>
    <name evidence="2" type="ORF">I7I53_03638</name>
</gene>
<dbReference type="EMBL" id="CP069105">
    <property type="protein sequence ID" value="QSS55685.1"/>
    <property type="molecule type" value="Genomic_DNA"/>
</dbReference>
<name>A0A8A1LRE1_AJEC8</name>
<dbReference type="VEuPathDB" id="FungiDB:I7I53_03638"/>
<keyword evidence="1" id="KW-0472">Membrane</keyword>
<accession>A0A8A1LRE1</accession>
<evidence type="ECO:0000256" key="1">
    <source>
        <dbReference type="SAM" id="Phobius"/>
    </source>
</evidence>
<evidence type="ECO:0000313" key="2">
    <source>
        <dbReference type="EMBL" id="QSS55685.1"/>
    </source>
</evidence>
<proteinExistence type="predicted"/>
<protein>
    <submittedName>
        <fullName evidence="2">Uncharacterized protein</fullName>
    </submittedName>
</protein>
<feature type="transmembrane region" description="Helical" evidence="1">
    <location>
        <begin position="28"/>
        <end position="47"/>
    </location>
</feature>
<reference evidence="2" key="1">
    <citation type="submission" date="2021-01" db="EMBL/GenBank/DDBJ databases">
        <title>Chromosome-level genome assembly of a human fungal pathogen reveals clustering of transcriptionally co-regulated genes.</title>
        <authorList>
            <person name="Voorhies M."/>
            <person name="Cohen S."/>
            <person name="Shea T.P."/>
            <person name="Petrus S."/>
            <person name="Munoz J.F."/>
            <person name="Poplawski S."/>
            <person name="Goldman W.E."/>
            <person name="Michael T."/>
            <person name="Cuomo C.A."/>
            <person name="Sil A."/>
            <person name="Beyhan S."/>
        </authorList>
    </citation>
    <scope>NUCLEOTIDE SEQUENCE</scope>
    <source>
        <strain evidence="2">H88</strain>
    </source>
</reference>
<organism evidence="2 3">
    <name type="scientific">Ajellomyces capsulatus (strain H88)</name>
    <name type="common">Darling's disease fungus</name>
    <name type="synonym">Histoplasma capsulatum</name>
    <dbReference type="NCBI Taxonomy" id="544711"/>
    <lineage>
        <taxon>Eukaryota</taxon>
        <taxon>Fungi</taxon>
        <taxon>Dikarya</taxon>
        <taxon>Ascomycota</taxon>
        <taxon>Pezizomycotina</taxon>
        <taxon>Eurotiomycetes</taxon>
        <taxon>Eurotiomycetidae</taxon>
        <taxon>Onygenales</taxon>
        <taxon>Ajellomycetaceae</taxon>
        <taxon>Histoplasma</taxon>
    </lineage>
</organism>
<keyword evidence="1" id="KW-0812">Transmembrane</keyword>
<dbReference type="Proteomes" id="UP000663419">
    <property type="component" value="Chromosome 4"/>
</dbReference>